<organism evidence="3 4">
    <name type="scientific">Lactobacillus melliventris</name>
    <dbReference type="NCBI Taxonomy" id="1218507"/>
    <lineage>
        <taxon>Bacteria</taxon>
        <taxon>Bacillati</taxon>
        <taxon>Bacillota</taxon>
        <taxon>Bacilli</taxon>
        <taxon>Lactobacillales</taxon>
        <taxon>Lactobacillaceae</taxon>
        <taxon>Lactobacillus</taxon>
    </lineage>
</organism>
<dbReference type="OrthoDB" id="9782098at2"/>
<keyword evidence="3" id="KW-0413">Isomerase</keyword>
<comment type="function">
    <text evidence="1">Catalyzes the conversion of a range of fructosamine 6-phosphates to glucose 6-phosphate and a free amino acid.</text>
</comment>
<accession>A0A0F4LBH4</accession>
<dbReference type="PATRIC" id="fig|1218507.3.peg.1687"/>
<dbReference type="GO" id="GO:0016787">
    <property type="term" value="F:hydrolase activity"/>
    <property type="evidence" value="ECO:0007669"/>
    <property type="project" value="UniProtKB-KW"/>
</dbReference>
<evidence type="ECO:0000313" key="4">
    <source>
        <dbReference type="Proteomes" id="UP000033531"/>
    </source>
</evidence>
<dbReference type="Gene3D" id="3.40.50.10490">
    <property type="entry name" value="Glucose-6-phosphate isomerase like protein, domain 1"/>
    <property type="match status" value="2"/>
</dbReference>
<dbReference type="PIRSF" id="PIRSF009290">
    <property type="entry name" value="FrlB"/>
    <property type="match status" value="1"/>
</dbReference>
<reference evidence="3 4" key="1">
    <citation type="submission" date="2015-01" db="EMBL/GenBank/DDBJ databases">
        <title>Comparative genomics of the lactic acid bacteria isolated from the honey bee gut.</title>
        <authorList>
            <person name="Ellegaard K.M."/>
            <person name="Tamarit D."/>
            <person name="Javelind E."/>
            <person name="Olofsson T."/>
            <person name="Andersson S.G."/>
            <person name="Vasquez A."/>
        </authorList>
    </citation>
    <scope>NUCLEOTIDE SEQUENCE [LARGE SCALE GENOMIC DNA]</scope>
    <source>
        <strain evidence="3 4">Hma8</strain>
    </source>
</reference>
<evidence type="ECO:0000259" key="2">
    <source>
        <dbReference type="PROSITE" id="PS51464"/>
    </source>
</evidence>
<feature type="domain" description="SIS" evidence="2">
    <location>
        <begin position="33"/>
        <end position="172"/>
    </location>
</feature>
<evidence type="ECO:0000313" key="3">
    <source>
        <dbReference type="EMBL" id="KJY55648.1"/>
    </source>
</evidence>
<comment type="subunit">
    <text evidence="1">Homooctamer.</text>
</comment>
<dbReference type="GO" id="GO:0006487">
    <property type="term" value="P:protein N-linked glycosylation"/>
    <property type="evidence" value="ECO:0007669"/>
    <property type="project" value="TreeGrafter"/>
</dbReference>
<dbReference type="PANTHER" id="PTHR10937">
    <property type="entry name" value="GLUCOSAMINE--FRUCTOSE-6-PHOSPHATE AMINOTRANSFERASE, ISOMERIZING"/>
    <property type="match status" value="1"/>
</dbReference>
<keyword evidence="1" id="KW-0119">Carbohydrate metabolism</keyword>
<dbReference type="STRING" id="1218507.JF74_14970"/>
<dbReference type="PROSITE" id="PS51464">
    <property type="entry name" value="SIS"/>
    <property type="match status" value="1"/>
</dbReference>
<dbReference type="InterPro" id="IPR001347">
    <property type="entry name" value="SIS_dom"/>
</dbReference>
<keyword evidence="1" id="KW-0378">Hydrolase</keyword>
<dbReference type="Pfam" id="PF01380">
    <property type="entry name" value="SIS"/>
    <property type="match status" value="1"/>
</dbReference>
<dbReference type="InterPro" id="IPR046348">
    <property type="entry name" value="SIS_dom_sf"/>
</dbReference>
<evidence type="ECO:0000256" key="1">
    <source>
        <dbReference type="PIRNR" id="PIRNR009290"/>
    </source>
</evidence>
<protein>
    <recommendedName>
        <fullName evidence="1">Fructosamine deglycase</fullName>
        <ecNumber evidence="1">3.5.-.-</ecNumber>
    </recommendedName>
</protein>
<dbReference type="InterPro" id="IPR024713">
    <property type="entry name" value="Fructosamine_deglycase_FrlB"/>
</dbReference>
<gene>
    <name evidence="3" type="ORF">JF74_14970</name>
</gene>
<dbReference type="HOGENOM" id="CLU_012520_3_0_9"/>
<dbReference type="EC" id="3.5.-.-" evidence="1"/>
<sequence>METEKVELINFNPDAYLKDGEMVYSKRSEIEELADKLTQEGYKNIYLMGIGGTEFELYQFAYAVNRMSDLPVKVINAADLNAVHPRDLTKDTIVITASDSGNTPEIIEAAQWLIKDNIRLIAFTKKSGELGGMAPTVIEVNGSTGSGQNYYMAEAMLVYSLLYKHGDFPDYPQFADQLKNVFKDLLDIRKKFEPKADEIAHKCYKAPYTIFTGSGALWGETELFAECLLEEMQWVRTRPITSAKFFHGTLELVEKGVPVFIVEGEDEFRKQDVRVQRFCEKIGAEHYVIDTKEYSLSVDDKFRHLVIPWIVNSLLTDRLTNHYQVYTKHNKNYRRYYRQFEY</sequence>
<name>A0A0F4LBH4_9LACO</name>
<dbReference type="GO" id="GO:0006047">
    <property type="term" value="P:UDP-N-acetylglucosamine metabolic process"/>
    <property type="evidence" value="ECO:0007669"/>
    <property type="project" value="TreeGrafter"/>
</dbReference>
<dbReference type="EMBL" id="JXLI01000013">
    <property type="protein sequence ID" value="KJY55648.1"/>
    <property type="molecule type" value="Genomic_DNA"/>
</dbReference>
<dbReference type="AlphaFoldDB" id="A0A0F4LBH4"/>
<dbReference type="PANTHER" id="PTHR10937:SF14">
    <property type="entry name" value="FRUCTOSELYSINE 6-PHOSPHATE DEGLYCASE"/>
    <property type="match status" value="1"/>
</dbReference>
<dbReference type="GO" id="GO:0004360">
    <property type="term" value="F:glutamine-fructose-6-phosphate transaminase (isomerizing) activity"/>
    <property type="evidence" value="ECO:0007669"/>
    <property type="project" value="TreeGrafter"/>
</dbReference>
<dbReference type="Proteomes" id="UP000033531">
    <property type="component" value="Unassembled WGS sequence"/>
</dbReference>
<comment type="caution">
    <text evidence="3">The sequence shown here is derived from an EMBL/GenBank/DDBJ whole genome shotgun (WGS) entry which is preliminary data.</text>
</comment>
<dbReference type="RefSeq" id="WP_046325431.1">
    <property type="nucleotide sequence ID" value="NZ_JBHTMT010000004.1"/>
</dbReference>
<dbReference type="GO" id="GO:0097367">
    <property type="term" value="F:carbohydrate derivative binding"/>
    <property type="evidence" value="ECO:0007669"/>
    <property type="project" value="InterPro"/>
</dbReference>
<proteinExistence type="predicted"/>
<dbReference type="GO" id="GO:0006002">
    <property type="term" value="P:fructose 6-phosphate metabolic process"/>
    <property type="evidence" value="ECO:0007669"/>
    <property type="project" value="TreeGrafter"/>
</dbReference>
<dbReference type="SUPFAM" id="SSF53697">
    <property type="entry name" value="SIS domain"/>
    <property type="match status" value="1"/>
</dbReference>
<dbReference type="GO" id="GO:0016853">
    <property type="term" value="F:isomerase activity"/>
    <property type="evidence" value="ECO:0007669"/>
    <property type="project" value="UniProtKB-KW"/>
</dbReference>